<gene>
    <name evidence="1" type="ORF">ACFQDO_15845</name>
</gene>
<name>A0ABW1JHU6_9ACTN</name>
<evidence type="ECO:0000313" key="2">
    <source>
        <dbReference type="Proteomes" id="UP001596189"/>
    </source>
</evidence>
<evidence type="ECO:0000313" key="1">
    <source>
        <dbReference type="EMBL" id="MFC6008610.1"/>
    </source>
</evidence>
<reference evidence="2" key="1">
    <citation type="journal article" date="2019" name="Int. J. Syst. Evol. Microbiol.">
        <title>The Global Catalogue of Microorganisms (GCM) 10K type strain sequencing project: providing services to taxonomists for standard genome sequencing and annotation.</title>
        <authorList>
            <consortium name="The Broad Institute Genomics Platform"/>
            <consortium name="The Broad Institute Genome Sequencing Center for Infectious Disease"/>
            <person name="Wu L."/>
            <person name="Ma J."/>
        </authorList>
    </citation>
    <scope>NUCLEOTIDE SEQUENCE [LARGE SCALE GENOMIC DNA]</scope>
    <source>
        <strain evidence="2">KACC 14249</strain>
    </source>
</reference>
<dbReference type="Proteomes" id="UP001596189">
    <property type="component" value="Unassembled WGS sequence"/>
</dbReference>
<comment type="caution">
    <text evidence="1">The sequence shown here is derived from an EMBL/GenBank/DDBJ whole genome shotgun (WGS) entry which is preliminary data.</text>
</comment>
<accession>A0ABW1JHU6</accession>
<protein>
    <submittedName>
        <fullName evidence="1">Uncharacterized protein</fullName>
    </submittedName>
</protein>
<proteinExistence type="predicted"/>
<sequence>MSEPPSGWELERARTERLARAEVLRLEGLVALAPIGSGRGQRLAADLGVARHKLRTSLSMIQYVEYLETTNPARYLALWRENGPPDPGRAARRASD</sequence>
<dbReference type="EMBL" id="JBHSRD010000006">
    <property type="protein sequence ID" value="MFC6008610.1"/>
    <property type="molecule type" value="Genomic_DNA"/>
</dbReference>
<organism evidence="1 2">
    <name type="scientific">Angustibacter luteus</name>
    <dbReference type="NCBI Taxonomy" id="658456"/>
    <lineage>
        <taxon>Bacteria</taxon>
        <taxon>Bacillati</taxon>
        <taxon>Actinomycetota</taxon>
        <taxon>Actinomycetes</taxon>
        <taxon>Kineosporiales</taxon>
        <taxon>Kineosporiaceae</taxon>
    </lineage>
</organism>
<keyword evidence="2" id="KW-1185">Reference proteome</keyword>
<dbReference type="RefSeq" id="WP_345714560.1">
    <property type="nucleotide sequence ID" value="NZ_BAABFP010000002.1"/>
</dbReference>